<keyword evidence="1" id="KW-0812">Transmembrane</keyword>
<organism evidence="2 3">
    <name type="scientific">Sulfitobacter mediterraneus</name>
    <dbReference type="NCBI Taxonomy" id="83219"/>
    <lineage>
        <taxon>Bacteria</taxon>
        <taxon>Pseudomonadati</taxon>
        <taxon>Pseudomonadota</taxon>
        <taxon>Alphaproteobacteria</taxon>
        <taxon>Rhodobacterales</taxon>
        <taxon>Roseobacteraceae</taxon>
        <taxon>Sulfitobacter</taxon>
    </lineage>
</organism>
<reference evidence="2 3" key="1">
    <citation type="submission" date="2018-04" db="EMBL/GenBank/DDBJ databases">
        <title>Genomic Encyclopedia of Archaeal and Bacterial Type Strains, Phase II (KMG-II): from individual species to whole genera.</title>
        <authorList>
            <person name="Goeker M."/>
        </authorList>
    </citation>
    <scope>NUCLEOTIDE SEQUENCE [LARGE SCALE GENOMIC DNA]</scope>
    <source>
        <strain evidence="2 3">DSM 12244</strain>
    </source>
</reference>
<dbReference type="AlphaFoldDB" id="A0A2T6BTB9"/>
<dbReference type="OrthoDB" id="7852914at2"/>
<feature type="transmembrane region" description="Helical" evidence="1">
    <location>
        <begin position="72"/>
        <end position="95"/>
    </location>
</feature>
<feature type="transmembrane region" description="Helical" evidence="1">
    <location>
        <begin position="41"/>
        <end position="60"/>
    </location>
</feature>
<comment type="caution">
    <text evidence="2">The sequence shown here is derived from an EMBL/GenBank/DDBJ whole genome shotgun (WGS) entry which is preliminary data.</text>
</comment>
<sequence>MTAKTHRQVLIKFLLLCAILVGYFGYLSYEYDFATGGVAALLTWSFFVLCTPVADAGFLLDFPLRVLFGIRMVVSEVAVWAVALGINVATLLWGASYYGTTLLTELLHTVLTNPYPYWGIILLSGIGTFLSIRFGDELMDVIHHNDREFFHSHHFKHELVLFVFFLLVLFGYYEFMSLLGVDPALQ</sequence>
<keyword evidence="1" id="KW-1133">Transmembrane helix</keyword>
<evidence type="ECO:0000256" key="1">
    <source>
        <dbReference type="SAM" id="Phobius"/>
    </source>
</evidence>
<gene>
    <name evidence="2" type="ORF">C8N31_1321</name>
</gene>
<feature type="transmembrane region" description="Helical" evidence="1">
    <location>
        <begin position="115"/>
        <end position="134"/>
    </location>
</feature>
<name>A0A2T6BTB9_9RHOB</name>
<accession>A0A2T6BTB9</accession>
<proteinExistence type="predicted"/>
<keyword evidence="1" id="KW-0472">Membrane</keyword>
<protein>
    <submittedName>
        <fullName evidence="2">Uncharacterized protein</fullName>
    </submittedName>
</protein>
<feature type="transmembrane region" description="Helical" evidence="1">
    <location>
        <begin position="9"/>
        <end position="29"/>
    </location>
</feature>
<dbReference type="RefSeq" id="WP_025050051.1">
    <property type="nucleotide sequence ID" value="NZ_QBKU01000032.1"/>
</dbReference>
<feature type="transmembrane region" description="Helical" evidence="1">
    <location>
        <begin position="155"/>
        <end position="173"/>
    </location>
</feature>
<evidence type="ECO:0000313" key="3">
    <source>
        <dbReference type="Proteomes" id="UP000244092"/>
    </source>
</evidence>
<dbReference type="Proteomes" id="UP000244092">
    <property type="component" value="Unassembled WGS sequence"/>
</dbReference>
<dbReference type="EMBL" id="QBKU01000032">
    <property type="protein sequence ID" value="PTX59304.1"/>
    <property type="molecule type" value="Genomic_DNA"/>
</dbReference>
<evidence type="ECO:0000313" key="2">
    <source>
        <dbReference type="EMBL" id="PTX59304.1"/>
    </source>
</evidence>